<dbReference type="EnsemblPlants" id="PNT68579">
    <property type="protein sequence ID" value="PNT68579"/>
    <property type="gene ID" value="BRADI_3g42930v3"/>
</dbReference>
<proteinExistence type="predicted"/>
<dbReference type="UniPathway" id="UPA00674"/>
<dbReference type="RefSeq" id="XP_003572503.1">
    <property type="nucleotide sequence ID" value="XM_003572455.3"/>
</dbReference>
<dbReference type="SUPFAM" id="SSF53474">
    <property type="entry name" value="alpha/beta-Hydrolases"/>
    <property type="match status" value="1"/>
</dbReference>
<organism evidence="1">
    <name type="scientific">Brachypodium distachyon</name>
    <name type="common">Purple false brome</name>
    <name type="synonym">Trachynia distachya</name>
    <dbReference type="NCBI Taxonomy" id="15368"/>
    <lineage>
        <taxon>Eukaryota</taxon>
        <taxon>Viridiplantae</taxon>
        <taxon>Streptophyta</taxon>
        <taxon>Embryophyta</taxon>
        <taxon>Tracheophyta</taxon>
        <taxon>Spermatophyta</taxon>
        <taxon>Magnoliopsida</taxon>
        <taxon>Liliopsida</taxon>
        <taxon>Poales</taxon>
        <taxon>Poaceae</taxon>
        <taxon>BOP clade</taxon>
        <taxon>Pooideae</taxon>
        <taxon>Stipodae</taxon>
        <taxon>Brachypodieae</taxon>
        <taxon>Brachypodium</taxon>
    </lineage>
</organism>
<dbReference type="Gene3D" id="3.40.50.1820">
    <property type="entry name" value="alpha/beta hydrolase"/>
    <property type="match status" value="1"/>
</dbReference>
<reference evidence="1" key="2">
    <citation type="submission" date="2017-06" db="EMBL/GenBank/DDBJ databases">
        <title>WGS assembly of Brachypodium distachyon.</title>
        <authorList>
            <consortium name="The International Brachypodium Initiative"/>
            <person name="Lucas S."/>
            <person name="Harmon-Smith M."/>
            <person name="Lail K."/>
            <person name="Tice H."/>
            <person name="Grimwood J."/>
            <person name="Bruce D."/>
            <person name="Barry K."/>
            <person name="Shu S."/>
            <person name="Lindquist E."/>
            <person name="Wang M."/>
            <person name="Pitluck S."/>
            <person name="Vogel J.P."/>
            <person name="Garvin D.F."/>
            <person name="Mockler T.C."/>
            <person name="Schmutz J."/>
            <person name="Rokhsar D."/>
            <person name="Bevan M.W."/>
        </authorList>
    </citation>
    <scope>NUCLEOTIDE SEQUENCE</scope>
    <source>
        <strain evidence="1">Bd21</strain>
    </source>
</reference>
<dbReference type="AlphaFoldDB" id="A0A2K2D2T1"/>
<dbReference type="KEGG" id="bdi:100835336"/>
<gene>
    <name evidence="2" type="primary">LOC100835336</name>
    <name evidence="1" type="ORF">BRADI_3g42930v3</name>
</gene>
<dbReference type="PANTHER" id="PTHR33428:SF9">
    <property type="entry name" value="CHLOROPHYLLASE-1"/>
    <property type="match status" value="1"/>
</dbReference>
<dbReference type="GeneID" id="100835336"/>
<dbReference type="Pfam" id="PF07224">
    <property type="entry name" value="Chlorophyllase"/>
    <property type="match status" value="1"/>
</dbReference>
<name>A0A2K2D2T1_BRADI</name>
<dbReference type="PANTHER" id="PTHR33428">
    <property type="entry name" value="CHLOROPHYLLASE-2, CHLOROPLASTIC"/>
    <property type="match status" value="1"/>
</dbReference>
<accession>A0A2K2D2T1</accession>
<dbReference type="Gramene" id="PNT68579">
    <property type="protein sequence ID" value="PNT68579"/>
    <property type="gene ID" value="BRADI_3g42930v3"/>
</dbReference>
<keyword evidence="3" id="KW-1185">Reference proteome</keyword>
<dbReference type="GO" id="GO:0047746">
    <property type="term" value="F:chlorophyllase activity"/>
    <property type="evidence" value="ECO:0000318"/>
    <property type="project" value="GO_Central"/>
</dbReference>
<dbReference type="InterPro" id="IPR017395">
    <property type="entry name" value="Chlorophyllase-like"/>
</dbReference>
<dbReference type="Proteomes" id="UP000008810">
    <property type="component" value="Chromosome 3"/>
</dbReference>
<evidence type="ECO:0000313" key="2">
    <source>
        <dbReference type="EnsemblPlants" id="PNT68579"/>
    </source>
</evidence>
<dbReference type="EMBL" id="CM000882">
    <property type="protein sequence ID" value="PNT68579.1"/>
    <property type="molecule type" value="Genomic_DNA"/>
</dbReference>
<reference evidence="2" key="3">
    <citation type="submission" date="2018-08" db="UniProtKB">
        <authorList>
            <consortium name="EnsemblPlants"/>
        </authorList>
    </citation>
    <scope>IDENTIFICATION</scope>
    <source>
        <strain evidence="2">cv. Bd21</strain>
    </source>
</reference>
<dbReference type="OrthoDB" id="2093222at2759"/>
<protein>
    <submittedName>
        <fullName evidence="1 2">Uncharacterized protein</fullName>
    </submittedName>
</protein>
<dbReference type="InterPro" id="IPR029058">
    <property type="entry name" value="AB_hydrolase_fold"/>
</dbReference>
<evidence type="ECO:0000313" key="1">
    <source>
        <dbReference type="EMBL" id="PNT68579.1"/>
    </source>
</evidence>
<dbReference type="STRING" id="15368.A0A2K2D2T1"/>
<sequence length="306" mass="33221">MAAMPAGAAVFKAGRFQVEVRHVKQRRDHELPKPVMVLAPSEAGSYPVLLFLHGFLVLGGCYQKLLTHVASHGFIAVAPQLYGIMFDVNDMKDIESTSQIINWIAGGGLAHVLKDIFRLKDVKPDLSKVALAGHSRGGDTAFSVALGLGDAKTKLALKLSALIGIEPVAGASKDHQMEPKVLTFKPQSLDVGMPVMVLGTGKTCPCAPDHVNHAEFYDECKPPRYHLVVKDYGHLDMVDDHVLMFFHNLACQANSDDTNGLVRRTMGGAMVAFMRATMDHKDEDLNAILADKQLAPATLEPVEHNP</sequence>
<dbReference type="ESTHER" id="bradi-i1i9i0">
    <property type="family name" value="Chlorophyllase_Plant"/>
</dbReference>
<evidence type="ECO:0000313" key="3">
    <source>
        <dbReference type="Proteomes" id="UP000008810"/>
    </source>
</evidence>
<reference evidence="1 2" key="1">
    <citation type="journal article" date="2010" name="Nature">
        <title>Genome sequencing and analysis of the model grass Brachypodium distachyon.</title>
        <authorList>
            <consortium name="International Brachypodium Initiative"/>
        </authorList>
    </citation>
    <scope>NUCLEOTIDE SEQUENCE [LARGE SCALE GENOMIC DNA]</scope>
    <source>
        <strain evidence="1">Bd21</strain>
        <strain evidence="2">cv. Bd21</strain>
    </source>
</reference>
<dbReference type="GO" id="GO:0015996">
    <property type="term" value="P:chlorophyll catabolic process"/>
    <property type="evidence" value="ECO:0000318"/>
    <property type="project" value="GO_Central"/>
</dbReference>